<sequence length="75" mass="8299">MTRTHRHDLSLGIQCFFTGLIAVGAAFASYRHGLHFALRFGADEATAWIWPLIIDGLLTIATVELWKAAGSKWQA</sequence>
<dbReference type="Pfam" id="PF10935">
    <property type="entry name" value="DUF2637"/>
    <property type="match status" value="1"/>
</dbReference>
<feature type="transmembrane region" description="Helical" evidence="1">
    <location>
        <begin position="48"/>
        <end position="66"/>
    </location>
</feature>
<dbReference type="OrthoDB" id="4541349at2"/>
<evidence type="ECO:0000313" key="2">
    <source>
        <dbReference type="EMBL" id="ADJ47534.1"/>
    </source>
</evidence>
<reference evidence="2 3" key="1">
    <citation type="journal article" date="2010" name="Cell Res.">
        <title>Complete genome sequence of the rifamycin SV-producing Amycolatopsis mediterranei U32 revealed its genetic characteristics in phylogeny and metabolism.</title>
        <authorList>
            <person name="Zhao W."/>
            <person name="Zhong Y."/>
            <person name="Yuan H."/>
            <person name="Wang J."/>
            <person name="Zheng H."/>
            <person name="Wang Y."/>
            <person name="Cen X."/>
            <person name="Xu F."/>
            <person name="Bai J."/>
            <person name="Han X."/>
            <person name="Lu G."/>
            <person name="Zhu Y."/>
            <person name="Shao Z."/>
            <person name="Yan H."/>
            <person name="Li C."/>
            <person name="Peng N."/>
            <person name="Zhang Z."/>
            <person name="Zhang Y."/>
            <person name="Lin W."/>
            <person name="Fan Y."/>
            <person name="Qin Z."/>
            <person name="Hu Y."/>
            <person name="Zhu B."/>
            <person name="Wang S."/>
            <person name="Ding X."/>
            <person name="Zhao G.P."/>
        </authorList>
    </citation>
    <scope>NUCLEOTIDE SEQUENCE [LARGE SCALE GENOMIC DNA]</scope>
    <source>
        <strain evidence="3">U-32</strain>
    </source>
</reference>
<protein>
    <recommendedName>
        <fullName evidence="4">DUF2637 domain-containing protein</fullName>
    </recommendedName>
</protein>
<evidence type="ECO:0000313" key="3">
    <source>
        <dbReference type="Proteomes" id="UP000000328"/>
    </source>
</evidence>
<dbReference type="EMBL" id="CP002000">
    <property type="protein sequence ID" value="ADJ47534.1"/>
    <property type="molecule type" value="Genomic_DNA"/>
</dbReference>
<accession>A0A0H3DD19</accession>
<evidence type="ECO:0008006" key="4">
    <source>
        <dbReference type="Google" id="ProtNLM"/>
    </source>
</evidence>
<dbReference type="KEGG" id="amd:AMED_5786"/>
<keyword evidence="1" id="KW-0812">Transmembrane</keyword>
<proteinExistence type="predicted"/>
<name>A0A0H3DD19_AMYMU</name>
<dbReference type="InterPro" id="IPR021235">
    <property type="entry name" value="DUF2637"/>
</dbReference>
<dbReference type="PATRIC" id="fig|749927.5.peg.6014"/>
<dbReference type="eggNOG" id="ENOG5034A56">
    <property type="taxonomic scope" value="Bacteria"/>
</dbReference>
<dbReference type="HOGENOM" id="CLU_2662994_0_0_11"/>
<evidence type="ECO:0000256" key="1">
    <source>
        <dbReference type="SAM" id="Phobius"/>
    </source>
</evidence>
<feature type="transmembrane region" description="Helical" evidence="1">
    <location>
        <begin position="9"/>
        <end position="28"/>
    </location>
</feature>
<dbReference type="AlphaFoldDB" id="A0A0H3DD19"/>
<keyword evidence="1" id="KW-0472">Membrane</keyword>
<organism evidence="2 3">
    <name type="scientific">Amycolatopsis mediterranei (strain U-32)</name>
    <dbReference type="NCBI Taxonomy" id="749927"/>
    <lineage>
        <taxon>Bacteria</taxon>
        <taxon>Bacillati</taxon>
        <taxon>Actinomycetota</taxon>
        <taxon>Actinomycetes</taxon>
        <taxon>Pseudonocardiales</taxon>
        <taxon>Pseudonocardiaceae</taxon>
        <taxon>Amycolatopsis</taxon>
    </lineage>
</organism>
<gene>
    <name evidence="2" type="ordered locus">AMED_5786</name>
</gene>
<dbReference type="Proteomes" id="UP000000328">
    <property type="component" value="Chromosome"/>
</dbReference>
<keyword evidence="1" id="KW-1133">Transmembrane helix</keyword>